<feature type="transmembrane region" description="Helical" evidence="1">
    <location>
        <begin position="233"/>
        <end position="252"/>
    </location>
</feature>
<keyword evidence="4" id="KW-1185">Reference proteome</keyword>
<feature type="transmembrane region" description="Helical" evidence="1">
    <location>
        <begin position="151"/>
        <end position="172"/>
    </location>
</feature>
<gene>
    <name evidence="3" type="ORF">WJU16_04525</name>
</gene>
<feature type="transmembrane region" description="Helical" evidence="1">
    <location>
        <begin position="746"/>
        <end position="764"/>
    </location>
</feature>
<evidence type="ECO:0000313" key="4">
    <source>
        <dbReference type="Proteomes" id="UP001485459"/>
    </source>
</evidence>
<dbReference type="Pfam" id="PF09822">
    <property type="entry name" value="ABC_transp_aux"/>
    <property type="match status" value="1"/>
</dbReference>
<evidence type="ECO:0000313" key="3">
    <source>
        <dbReference type="EMBL" id="WZN42298.1"/>
    </source>
</evidence>
<feature type="transmembrane region" description="Helical" evidence="1">
    <location>
        <begin position="179"/>
        <end position="198"/>
    </location>
</feature>
<organism evidence="3 4">
    <name type="scientific">Chitinophaga pollutisoli</name>
    <dbReference type="NCBI Taxonomy" id="3133966"/>
    <lineage>
        <taxon>Bacteria</taxon>
        <taxon>Pseudomonadati</taxon>
        <taxon>Bacteroidota</taxon>
        <taxon>Chitinophagia</taxon>
        <taxon>Chitinophagales</taxon>
        <taxon>Chitinophagaceae</taxon>
        <taxon>Chitinophaga</taxon>
    </lineage>
</organism>
<feature type="transmembrane region" description="Helical" evidence="1">
    <location>
        <begin position="20"/>
        <end position="40"/>
    </location>
</feature>
<keyword evidence="1" id="KW-0812">Transmembrane</keyword>
<keyword evidence="1" id="KW-0472">Membrane</keyword>
<feature type="transmembrane region" description="Helical" evidence="1">
    <location>
        <begin position="264"/>
        <end position="282"/>
    </location>
</feature>
<dbReference type="InterPro" id="IPR029062">
    <property type="entry name" value="Class_I_gatase-like"/>
</dbReference>
<accession>A0ABZ2YR93</accession>
<dbReference type="RefSeq" id="WP_341837132.1">
    <property type="nucleotide sequence ID" value="NZ_CP149822.1"/>
</dbReference>
<protein>
    <submittedName>
        <fullName evidence="3">Gldg family protein</fullName>
    </submittedName>
</protein>
<reference evidence="4" key="1">
    <citation type="submission" date="2024-03" db="EMBL/GenBank/DDBJ databases">
        <title>Chitinophaga horti sp. nov., isolated from garden soil.</title>
        <authorList>
            <person name="Lee D.S."/>
            <person name="Han D.M."/>
            <person name="Baek J.H."/>
            <person name="Choi D.G."/>
            <person name="Jeon J.H."/>
            <person name="Jeon C.O."/>
        </authorList>
    </citation>
    <scope>NUCLEOTIDE SEQUENCE [LARGE SCALE GENOMIC DNA]</scope>
    <source>
        <strain evidence="4">GPA1</strain>
    </source>
</reference>
<dbReference type="Proteomes" id="UP001485459">
    <property type="component" value="Chromosome"/>
</dbReference>
<sequence length="769" mass="85629">MKKIFNIARVELSNQFYSPIAWLLLIIFTVHCGISFSEVLNNMLTGQQMSRLYPASPMPLTSILLASPRMGLFSVVLDKMFLYLPLLTMGLISREVSSGAIRLLYSSPVRTSQIVLGKFMAMVMYNLLLVAILGAFAAVTCMIIPHADAGLALMGLAVVLLLLSTYAAIGLFMSSLTAYQVVAALSTLAVFAFLQYVGKVWQDIDLVRDITYHLSLGSRSQDMLDGLVSSRDILYFLIITAAFISFTILRLKSEQEHKPGWLRATRYIAVMVTVLVLVYATSRPKLTAYLDVTSQQTQTLSNYMQELLKSTGDEPLQLTAYVNLLDPRYSHGAARERNKYLHIWEKYTRFKPIDYKFFYYYDTSNTNSYGFERTYRGKTLDSAAYDFARIYDVSLEGFNKPEIYRQFTHLKEEDAKMVLELKYKGKTSLLRMFDDREVWPSEAQFAASLKRLTAPNSIQKIGFLEGQLQREWNTGGQRNYANFSTVKEVRAALINNGFDITSVAGEVEIPKDLKVLIVSDPKTAFSTSQLDIMRRYINNGGNLLITTEPGKGEVTKPLLDMLGLEVMPGTLVASQPGEVPDLLQARLTKEAGGLSQGVAGLYYNNAAILLPGAAALDYQHAAEKGFLAEPLLVSNNHQWLKMGPVVKDSAAVVFDEAGGDTSGIFAPVVALSRKTGGREQRIIVAGDGDFLSNAALMLYGRSNFPFVTGLFKWFSNDIFPVELPTKAPKDARINLSDKGFSGIKLAFIWVLPVVVVLFAIVLLIRRKRK</sequence>
<name>A0ABZ2YR93_9BACT</name>
<dbReference type="EMBL" id="CP149822">
    <property type="protein sequence ID" value="WZN42298.1"/>
    <property type="molecule type" value="Genomic_DNA"/>
</dbReference>
<dbReference type="InterPro" id="IPR019196">
    <property type="entry name" value="ABC_transp_unknown"/>
</dbReference>
<feature type="domain" description="ABC-type uncharacterised transport system" evidence="2">
    <location>
        <begin position="460"/>
        <end position="555"/>
    </location>
</feature>
<feature type="transmembrane region" description="Helical" evidence="1">
    <location>
        <begin position="125"/>
        <end position="145"/>
    </location>
</feature>
<evidence type="ECO:0000256" key="1">
    <source>
        <dbReference type="SAM" id="Phobius"/>
    </source>
</evidence>
<keyword evidence="1" id="KW-1133">Transmembrane helix</keyword>
<proteinExistence type="predicted"/>
<dbReference type="Pfam" id="PF12679">
    <property type="entry name" value="ABC2_membrane_2"/>
    <property type="match status" value="1"/>
</dbReference>
<evidence type="ECO:0000259" key="2">
    <source>
        <dbReference type="Pfam" id="PF09822"/>
    </source>
</evidence>
<dbReference type="SUPFAM" id="SSF52317">
    <property type="entry name" value="Class I glutamine amidotransferase-like"/>
    <property type="match status" value="1"/>
</dbReference>